<dbReference type="EMBL" id="CP133548">
    <property type="protein sequence ID" value="WMS86128.1"/>
    <property type="molecule type" value="Genomic_DNA"/>
</dbReference>
<accession>A0AA51RRD1</accession>
<dbReference type="InterPro" id="IPR000531">
    <property type="entry name" value="Beta-barrel_TonB"/>
</dbReference>
<dbReference type="RefSeq" id="WP_309201280.1">
    <property type="nucleotide sequence ID" value="NZ_CP133548.1"/>
</dbReference>
<dbReference type="KEGG" id="plei:Q9312_12955"/>
<comment type="subcellular location">
    <subcellularLocation>
        <location evidence="1 4">Cell outer membrane</location>
    </subcellularLocation>
</comment>
<gene>
    <name evidence="7" type="ORF">Q9312_12955</name>
</gene>
<dbReference type="AlphaFoldDB" id="A0AA51RRD1"/>
<evidence type="ECO:0000256" key="1">
    <source>
        <dbReference type="ARBA" id="ARBA00004442"/>
    </source>
</evidence>
<dbReference type="InterPro" id="IPR012910">
    <property type="entry name" value="Plug_dom"/>
</dbReference>
<dbReference type="Proteomes" id="UP001239782">
    <property type="component" value="Chromosome"/>
</dbReference>
<sequence length="866" mass="98077">MRSSWFWMCVASTMSQWVYSATPSEDSDQDKKVTVTGSLIKKDEKGPAPILTLTADDLARLGHTNLYEALMALTAQTGSLLEGDQFPNGFTSAAQAVNLRGFGPGRTLVLVNGQRLALNPTPYQSEANFFNFATVPTIAIERVDVLTDGASAIYGSDAIAGVINVILREEFDNDELSLTYGDTTRGGGRSLKVSGGNSFRSSDHLITIGYQWEKRDPIFAEQRNYLSETKPNILPVSIGAYDFVTGLFEVPSNAACDPHPSELVTVDSNSYCSRGTRREDSLRNKREDASIFTHIELPTKYGQWFIDGILWDSQTDARSFPLFWEGSIDDLSGNANYVYREFTFEETGNQDKKFDEQSLSLTTGFSGLASNFDYQVTFTLSEYDSYESSRQFRNDSIVNFFNVAEDIFNVYQPSDFQNVIGTRFNDSNSKSMNLSYWMSGDGFSINNQPSRYAFIAEWNKTRYRINVDETSQNFEWFGFGGSSGRGDRDRYAIGFEWFFPLMRNDSLGKLDLTLATRWDDYQDDSNVGSAKTWKSSMQWRPTESLSVNAVYSTSFRAPDMHYLFADPTIYFTDVIDVFQCVNVDGNSYQDCENNLNYVATSTPVIWSGNLELEEEKGSSRTFGFSYTGIENLGLAIDWYEIDLENQVGLQLESQYLLWEAQCDAGVNFTTGDAVDPNSQICQDTNARVFRNGFGVIGIVNSPVNRALRRQKGVEFSANWFYADSDLGSFGVDFKYSRILKTEIQEIASEPSTYEGNYQNDPRNGEVKSRTNLSLSWGVDNWTTALSWYRKGSRINFDGTGKINPWTITNLIVKNEFNRSHRVSFVLRNAFDKEPPIDPSRIEWPYYDRSQYDAIGREFFIEYQFSY</sequence>
<dbReference type="Pfam" id="PF07715">
    <property type="entry name" value="Plug"/>
    <property type="match status" value="1"/>
</dbReference>
<keyword evidence="3" id="KW-0998">Cell outer membrane</keyword>
<dbReference type="InterPro" id="IPR036942">
    <property type="entry name" value="Beta-barrel_TonB_sf"/>
</dbReference>
<keyword evidence="8" id="KW-1185">Reference proteome</keyword>
<dbReference type="Pfam" id="PF00593">
    <property type="entry name" value="TonB_dep_Rec_b-barrel"/>
    <property type="match status" value="1"/>
</dbReference>
<keyword evidence="2 4" id="KW-0472">Membrane</keyword>
<dbReference type="PANTHER" id="PTHR47234">
    <property type="match status" value="1"/>
</dbReference>
<comment type="similarity">
    <text evidence="4">Belongs to the TonB-dependent receptor family.</text>
</comment>
<evidence type="ECO:0000256" key="4">
    <source>
        <dbReference type="RuleBase" id="RU003357"/>
    </source>
</evidence>
<evidence type="ECO:0000313" key="7">
    <source>
        <dbReference type="EMBL" id="WMS86128.1"/>
    </source>
</evidence>
<reference evidence="7 8" key="1">
    <citation type="submission" date="2023-08" db="EMBL/GenBank/DDBJ databases">
        <title>Pleionea litopenaei sp. nov., isolated from stomach of juvenile Litopenaeus vannamei.</title>
        <authorList>
            <person name="Rho A.M."/>
            <person name="Hwang C.Y."/>
        </authorList>
    </citation>
    <scope>NUCLEOTIDE SEQUENCE [LARGE SCALE GENOMIC DNA]</scope>
    <source>
        <strain evidence="7 8">HL-JVS1</strain>
    </source>
</reference>
<dbReference type="GO" id="GO:0009279">
    <property type="term" value="C:cell outer membrane"/>
    <property type="evidence" value="ECO:0007669"/>
    <property type="project" value="UniProtKB-SubCell"/>
</dbReference>
<dbReference type="PANTHER" id="PTHR47234:SF1">
    <property type="entry name" value="TONB-DEPENDENT RECEPTOR"/>
    <property type="match status" value="1"/>
</dbReference>
<evidence type="ECO:0000256" key="2">
    <source>
        <dbReference type="ARBA" id="ARBA00023136"/>
    </source>
</evidence>
<evidence type="ECO:0000259" key="5">
    <source>
        <dbReference type="Pfam" id="PF00593"/>
    </source>
</evidence>
<keyword evidence="4" id="KW-0798">TonB box</keyword>
<name>A0AA51RRD1_9GAMM</name>
<dbReference type="SUPFAM" id="SSF56935">
    <property type="entry name" value="Porins"/>
    <property type="match status" value="1"/>
</dbReference>
<dbReference type="Gene3D" id="2.170.130.10">
    <property type="entry name" value="TonB-dependent receptor, plug domain"/>
    <property type="match status" value="1"/>
</dbReference>
<feature type="domain" description="TonB-dependent receptor plug" evidence="6">
    <location>
        <begin position="45"/>
        <end position="162"/>
    </location>
</feature>
<dbReference type="InterPro" id="IPR037066">
    <property type="entry name" value="Plug_dom_sf"/>
</dbReference>
<feature type="domain" description="TonB-dependent receptor-like beta-barrel" evidence="5">
    <location>
        <begin position="311"/>
        <end position="828"/>
    </location>
</feature>
<evidence type="ECO:0000313" key="8">
    <source>
        <dbReference type="Proteomes" id="UP001239782"/>
    </source>
</evidence>
<evidence type="ECO:0000256" key="3">
    <source>
        <dbReference type="ARBA" id="ARBA00023237"/>
    </source>
</evidence>
<protein>
    <submittedName>
        <fullName evidence="7">TonB-dependent receptor</fullName>
    </submittedName>
</protein>
<dbReference type="Gene3D" id="2.40.170.20">
    <property type="entry name" value="TonB-dependent receptor, beta-barrel domain"/>
    <property type="match status" value="1"/>
</dbReference>
<evidence type="ECO:0000259" key="6">
    <source>
        <dbReference type="Pfam" id="PF07715"/>
    </source>
</evidence>
<proteinExistence type="inferred from homology"/>
<keyword evidence="7" id="KW-0675">Receptor</keyword>
<organism evidence="7 8">
    <name type="scientific">Pleionea litopenaei</name>
    <dbReference type="NCBI Taxonomy" id="3070815"/>
    <lineage>
        <taxon>Bacteria</taxon>
        <taxon>Pseudomonadati</taxon>
        <taxon>Pseudomonadota</taxon>
        <taxon>Gammaproteobacteria</taxon>
        <taxon>Oceanospirillales</taxon>
        <taxon>Pleioneaceae</taxon>
        <taxon>Pleionea</taxon>
    </lineage>
</organism>